<evidence type="ECO:0000313" key="1">
    <source>
        <dbReference type="EMBL" id="KKL11526.1"/>
    </source>
</evidence>
<comment type="caution">
    <text evidence="1">The sequence shown here is derived from an EMBL/GenBank/DDBJ whole genome shotgun (WGS) entry which is preliminary data.</text>
</comment>
<name>A0A0F9D144_9ZZZZ</name>
<proteinExistence type="predicted"/>
<feature type="non-terminal residue" evidence="1">
    <location>
        <position position="1"/>
    </location>
</feature>
<dbReference type="EMBL" id="LAZR01041617">
    <property type="protein sequence ID" value="KKL11526.1"/>
    <property type="molecule type" value="Genomic_DNA"/>
</dbReference>
<sequence length="347" mass="40392">LATLMEKPTVKPYIKIHHQTPEYYGHPPREEAAKFINSKLLQELGNGTYNIGYTVIEVNRIHPYWVDQMNLMDEVWTSSKFCRDIFIEGGVQTPIKVMPHGVDTNFYRPDAEPLPIKNKAGFNFLSIFQWTPRKAPDILIAAYLQEFSAEDDVSLTLRVYGSSTSQAERQRVIKMLKRVESDDLDIRHRRPKILLLHDFIPTSKIPSLYTAADCFVLPSRGEGFGLPYLEAMSCGLPVIGTAWSAMTEFMNPFNSYLIRPDRLGPCKGMEHIPWYQHWMQWAEPCVNELRYMMRQVFENRNEAQEKAKIARKDVVEKYDWSVTGRLMKERLIAIWKRRDKWAAKQSV</sequence>
<dbReference type="Pfam" id="PF13692">
    <property type="entry name" value="Glyco_trans_1_4"/>
    <property type="match status" value="1"/>
</dbReference>
<dbReference type="AlphaFoldDB" id="A0A0F9D144"/>
<dbReference type="PANTHER" id="PTHR46656:SF3">
    <property type="entry name" value="PUTATIVE-RELATED"/>
    <property type="match status" value="1"/>
</dbReference>
<gene>
    <name evidence="1" type="ORF">LCGC14_2544950</name>
</gene>
<evidence type="ECO:0008006" key="2">
    <source>
        <dbReference type="Google" id="ProtNLM"/>
    </source>
</evidence>
<reference evidence="1" key="1">
    <citation type="journal article" date="2015" name="Nature">
        <title>Complex archaea that bridge the gap between prokaryotes and eukaryotes.</title>
        <authorList>
            <person name="Spang A."/>
            <person name="Saw J.H."/>
            <person name="Jorgensen S.L."/>
            <person name="Zaremba-Niedzwiedzka K."/>
            <person name="Martijn J."/>
            <person name="Lind A.E."/>
            <person name="van Eijk R."/>
            <person name="Schleper C."/>
            <person name="Guy L."/>
            <person name="Ettema T.J."/>
        </authorList>
    </citation>
    <scope>NUCLEOTIDE SEQUENCE</scope>
</reference>
<dbReference type="SUPFAM" id="SSF53756">
    <property type="entry name" value="UDP-Glycosyltransferase/glycogen phosphorylase"/>
    <property type="match status" value="1"/>
</dbReference>
<dbReference type="Gene3D" id="3.40.50.2000">
    <property type="entry name" value="Glycogen Phosphorylase B"/>
    <property type="match status" value="1"/>
</dbReference>
<dbReference type="PANTHER" id="PTHR46656">
    <property type="entry name" value="PUTATIVE-RELATED"/>
    <property type="match status" value="1"/>
</dbReference>
<accession>A0A0F9D144</accession>
<protein>
    <recommendedName>
        <fullName evidence="2">Glycosyl transferase family 1 domain-containing protein</fullName>
    </recommendedName>
</protein>
<organism evidence="1">
    <name type="scientific">marine sediment metagenome</name>
    <dbReference type="NCBI Taxonomy" id="412755"/>
    <lineage>
        <taxon>unclassified sequences</taxon>
        <taxon>metagenomes</taxon>
        <taxon>ecological metagenomes</taxon>
    </lineage>
</organism>